<dbReference type="GO" id="GO:0006890">
    <property type="term" value="P:retrograde vesicle-mediated transport, Golgi to endoplasmic reticulum"/>
    <property type="evidence" value="ECO:0007669"/>
    <property type="project" value="TreeGrafter"/>
</dbReference>
<dbReference type="Proteomes" id="UP001283341">
    <property type="component" value="Unassembled WGS sequence"/>
</dbReference>
<sequence>MTEGVPEDAAAARAAEQARLRKERREAKIKAGGASRLNKISGLAGGVPKETEQIPAAAAAPTPRQQQPLQQTHADPEEVDISQHYYQPQATVRIPTPQQQQQADLNVSEEQLRQMMLGLDMPGMNAAGGAGPGGNMMEGDFMRMMMQNLMGGGGGGMPGMPGAEGGTSSPFPFLFPGGAAGGAGGMPPFPGMPPPPEMAGSAVIPDRYASLWRLLHTAVALALGLYIALWTQFSGTKLDRDKSAAIVNVSEGLTSSDTARRFFWAFATAEALLLTTRFFMDRGRQAPQQGLLGMVVGFLPGKIGSYVRIGLQYGQIFSTVRADILVCVFVLGVCSHLRS</sequence>
<name>A0AAE0HY03_9PEZI</name>
<dbReference type="PANTHER" id="PTHR28263">
    <property type="entry name" value="GOLGI TO ER TRAFFIC PROTEIN 2"/>
    <property type="match status" value="1"/>
</dbReference>
<keyword evidence="6" id="KW-1185">Reference proteome</keyword>
<keyword evidence="1" id="KW-0812">Transmembrane</keyword>
<dbReference type="Pfam" id="PF08690">
    <property type="entry name" value="GET2"/>
    <property type="match status" value="1"/>
</dbReference>
<evidence type="ECO:0000313" key="5">
    <source>
        <dbReference type="EMBL" id="KAK3314940.1"/>
    </source>
</evidence>
<keyword evidence="2" id="KW-1133">Transmembrane helix</keyword>
<evidence type="ECO:0000256" key="3">
    <source>
        <dbReference type="ARBA" id="ARBA00023136"/>
    </source>
</evidence>
<reference evidence="5" key="1">
    <citation type="journal article" date="2023" name="Mol. Phylogenet. Evol.">
        <title>Genome-scale phylogeny and comparative genomics of the fungal order Sordariales.</title>
        <authorList>
            <person name="Hensen N."/>
            <person name="Bonometti L."/>
            <person name="Westerberg I."/>
            <person name="Brannstrom I.O."/>
            <person name="Guillou S."/>
            <person name="Cros-Aarteil S."/>
            <person name="Calhoun S."/>
            <person name="Haridas S."/>
            <person name="Kuo A."/>
            <person name="Mondo S."/>
            <person name="Pangilinan J."/>
            <person name="Riley R."/>
            <person name="LaButti K."/>
            <person name="Andreopoulos B."/>
            <person name="Lipzen A."/>
            <person name="Chen C."/>
            <person name="Yan M."/>
            <person name="Daum C."/>
            <person name="Ng V."/>
            <person name="Clum A."/>
            <person name="Steindorff A."/>
            <person name="Ohm R.A."/>
            <person name="Martin F."/>
            <person name="Silar P."/>
            <person name="Natvig D.O."/>
            <person name="Lalanne C."/>
            <person name="Gautier V."/>
            <person name="Ament-Velasquez S.L."/>
            <person name="Kruys A."/>
            <person name="Hutchinson M.I."/>
            <person name="Powell A.J."/>
            <person name="Barry K."/>
            <person name="Miller A.N."/>
            <person name="Grigoriev I.V."/>
            <person name="Debuchy R."/>
            <person name="Gladieux P."/>
            <person name="Hiltunen Thoren M."/>
            <person name="Johannesson H."/>
        </authorList>
    </citation>
    <scope>NUCLEOTIDE SEQUENCE</scope>
    <source>
        <strain evidence="5">CBS 118394</strain>
    </source>
</reference>
<accession>A0AAE0HY03</accession>
<evidence type="ECO:0000256" key="4">
    <source>
        <dbReference type="SAM" id="MobiDB-lite"/>
    </source>
</evidence>
<evidence type="ECO:0000313" key="6">
    <source>
        <dbReference type="Proteomes" id="UP001283341"/>
    </source>
</evidence>
<proteinExistence type="predicted"/>
<reference evidence="5" key="2">
    <citation type="submission" date="2023-06" db="EMBL/GenBank/DDBJ databases">
        <authorList>
            <consortium name="Lawrence Berkeley National Laboratory"/>
            <person name="Haridas S."/>
            <person name="Hensen N."/>
            <person name="Bonometti L."/>
            <person name="Westerberg I."/>
            <person name="Brannstrom I.O."/>
            <person name="Guillou S."/>
            <person name="Cros-Aarteil S."/>
            <person name="Calhoun S."/>
            <person name="Kuo A."/>
            <person name="Mondo S."/>
            <person name="Pangilinan J."/>
            <person name="Riley R."/>
            <person name="Labutti K."/>
            <person name="Andreopoulos B."/>
            <person name="Lipzen A."/>
            <person name="Chen C."/>
            <person name="Yanf M."/>
            <person name="Daum C."/>
            <person name="Ng V."/>
            <person name="Clum A."/>
            <person name="Steindorff A."/>
            <person name="Ohm R."/>
            <person name="Martin F."/>
            <person name="Silar P."/>
            <person name="Natvig D."/>
            <person name="Lalanne C."/>
            <person name="Gautier V."/>
            <person name="Ament-Velasquez S.L."/>
            <person name="Kruys A."/>
            <person name="Hutchinson M.I."/>
            <person name="Powell A.J."/>
            <person name="Barry K."/>
            <person name="Miller A.N."/>
            <person name="Grigoriev I.V."/>
            <person name="Debuchy R."/>
            <person name="Gladieux P."/>
            <person name="Thoren M.H."/>
            <person name="Johannesson H."/>
        </authorList>
    </citation>
    <scope>NUCLEOTIDE SEQUENCE</scope>
    <source>
        <strain evidence="5">CBS 118394</strain>
    </source>
</reference>
<feature type="region of interest" description="Disordered" evidence="4">
    <location>
        <begin position="1"/>
        <end position="76"/>
    </location>
</feature>
<dbReference type="InterPro" id="IPR028143">
    <property type="entry name" value="Get2/sif1"/>
</dbReference>
<feature type="compositionally biased region" description="Basic and acidic residues" evidence="4">
    <location>
        <begin position="16"/>
        <end position="29"/>
    </location>
</feature>
<dbReference type="PANTHER" id="PTHR28263:SF1">
    <property type="entry name" value="GOLGI TO ER TRAFFIC PROTEIN 2"/>
    <property type="match status" value="1"/>
</dbReference>
<protein>
    <submittedName>
        <fullName evidence="5">Uncharacterized protein</fullName>
    </submittedName>
</protein>
<feature type="compositionally biased region" description="Low complexity" evidence="4">
    <location>
        <begin position="53"/>
        <end position="73"/>
    </location>
</feature>
<comment type="caution">
    <text evidence="5">The sequence shown here is derived from an EMBL/GenBank/DDBJ whole genome shotgun (WGS) entry which is preliminary data.</text>
</comment>
<dbReference type="AlphaFoldDB" id="A0AAE0HY03"/>
<gene>
    <name evidence="5" type="ORF">B0H66DRAFT_564009</name>
</gene>
<evidence type="ECO:0000256" key="2">
    <source>
        <dbReference type="ARBA" id="ARBA00022989"/>
    </source>
</evidence>
<keyword evidence="3" id="KW-0472">Membrane</keyword>
<dbReference type="EMBL" id="JAUEDM010000006">
    <property type="protein sequence ID" value="KAK3314940.1"/>
    <property type="molecule type" value="Genomic_DNA"/>
</dbReference>
<organism evidence="5 6">
    <name type="scientific">Apodospora peruviana</name>
    <dbReference type="NCBI Taxonomy" id="516989"/>
    <lineage>
        <taxon>Eukaryota</taxon>
        <taxon>Fungi</taxon>
        <taxon>Dikarya</taxon>
        <taxon>Ascomycota</taxon>
        <taxon>Pezizomycotina</taxon>
        <taxon>Sordariomycetes</taxon>
        <taxon>Sordariomycetidae</taxon>
        <taxon>Sordariales</taxon>
        <taxon>Lasiosphaeriaceae</taxon>
        <taxon>Apodospora</taxon>
    </lineage>
</organism>
<evidence type="ECO:0000256" key="1">
    <source>
        <dbReference type="ARBA" id="ARBA00022692"/>
    </source>
</evidence>